<feature type="compositionally biased region" description="Basic and acidic residues" evidence="1">
    <location>
        <begin position="621"/>
        <end position="631"/>
    </location>
</feature>
<evidence type="ECO:0000259" key="2">
    <source>
        <dbReference type="SMART" id="SM01054"/>
    </source>
</evidence>
<dbReference type="InterPro" id="IPR012417">
    <property type="entry name" value="CaM-bd_dom_pln"/>
</dbReference>
<proteinExistence type="predicted"/>
<dbReference type="EMBL" id="CP144754">
    <property type="protein sequence ID" value="WVZ98310.1"/>
    <property type="molecule type" value="Genomic_DNA"/>
</dbReference>
<feature type="compositionally biased region" description="Low complexity" evidence="1">
    <location>
        <begin position="175"/>
        <end position="186"/>
    </location>
</feature>
<feature type="region of interest" description="Disordered" evidence="1">
    <location>
        <begin position="725"/>
        <end position="744"/>
    </location>
</feature>
<name>A0AAQ3UTM4_PASNO</name>
<feature type="region of interest" description="Disordered" evidence="1">
    <location>
        <begin position="1011"/>
        <end position="1042"/>
    </location>
</feature>
<dbReference type="PANTHER" id="PTHR33923:SF13">
    <property type="entry name" value="PLANT CALMODULIN-BINDING PROTEIN-RELATED"/>
    <property type="match status" value="1"/>
</dbReference>
<accession>A0AAQ3UTM4</accession>
<feature type="domain" description="Calmodulin-binding" evidence="2">
    <location>
        <begin position="1208"/>
        <end position="1319"/>
    </location>
</feature>
<dbReference type="Pfam" id="PF07839">
    <property type="entry name" value="CaM_binding"/>
    <property type="match status" value="1"/>
</dbReference>
<feature type="region of interest" description="Disordered" evidence="1">
    <location>
        <begin position="788"/>
        <end position="820"/>
    </location>
</feature>
<dbReference type="SMART" id="SM01054">
    <property type="entry name" value="CaM_binding"/>
    <property type="match status" value="1"/>
</dbReference>
<evidence type="ECO:0000256" key="1">
    <source>
        <dbReference type="SAM" id="MobiDB-lite"/>
    </source>
</evidence>
<feature type="non-terminal residue" evidence="3">
    <location>
        <position position="1"/>
    </location>
</feature>
<feature type="compositionally biased region" description="Basic residues" evidence="1">
    <location>
        <begin position="90"/>
        <end position="102"/>
    </location>
</feature>
<feature type="region of interest" description="Disordered" evidence="1">
    <location>
        <begin position="621"/>
        <end position="701"/>
    </location>
</feature>
<organism evidence="3 4">
    <name type="scientific">Paspalum notatum var. saurae</name>
    <dbReference type="NCBI Taxonomy" id="547442"/>
    <lineage>
        <taxon>Eukaryota</taxon>
        <taxon>Viridiplantae</taxon>
        <taxon>Streptophyta</taxon>
        <taxon>Embryophyta</taxon>
        <taxon>Tracheophyta</taxon>
        <taxon>Spermatophyta</taxon>
        <taxon>Magnoliopsida</taxon>
        <taxon>Liliopsida</taxon>
        <taxon>Poales</taxon>
        <taxon>Poaceae</taxon>
        <taxon>PACMAD clade</taxon>
        <taxon>Panicoideae</taxon>
        <taxon>Andropogonodae</taxon>
        <taxon>Paspaleae</taxon>
        <taxon>Paspalinae</taxon>
        <taxon>Paspalum</taxon>
    </lineage>
</organism>
<dbReference type="GO" id="GO:0005516">
    <property type="term" value="F:calmodulin binding"/>
    <property type="evidence" value="ECO:0007669"/>
    <property type="project" value="InterPro"/>
</dbReference>
<feature type="compositionally biased region" description="Polar residues" evidence="1">
    <location>
        <begin position="726"/>
        <end position="736"/>
    </location>
</feature>
<feature type="region of interest" description="Disordered" evidence="1">
    <location>
        <begin position="1062"/>
        <end position="1081"/>
    </location>
</feature>
<protein>
    <recommendedName>
        <fullName evidence="2">Calmodulin-binding domain-containing protein</fullName>
    </recommendedName>
</protein>
<gene>
    <name evidence="3" type="ORF">U9M48_043771</name>
</gene>
<feature type="compositionally biased region" description="Basic and acidic residues" evidence="1">
    <location>
        <begin position="811"/>
        <end position="820"/>
    </location>
</feature>
<sequence>HSIFFHPLPPSPPPLNPSPSVLSFLPPFPCAPPLHQEKSYPSLNPLPSFFHLPTSSLSVHITFALLSCRPSTQEANKHKQASSFNETRALRKKPLVPNKPRRNSSEGLAARSKGIQEASAAAAAAAEEEEEEYVATMVRSKEAPKKKPKDPLLTPPSKPRGGFLEEGRPWNRGGAAMSPAPASVPSYMRGTSSSDAKAERRGRPAASVSASASPARRMTAASVPASPARRMAAASVSASASPARRRPLVRVLTRGKVLFPEEAPGFASGSGLGRATCSSTMKEAKFPDALDLAPGATVAEGPAALRVCPYTYCSLNGHVHAPAVPLRSFLASRRRLIKTQQSMKLKGVSAFRKKSGDKASGGSGGGGAKIAPLIDEEAVGDFFVEVYAGPRVSSDMSCSDMSLDEVDATVRRMEFVVFDRCGADENSEKGNDLAVCDGGEPEPHLRLQEKHDACRDSLSECSGADISGDFIEELPWMRYHGYEYDSLDDEISEEQRKREEAAGGAEISEEQEENQEDEQGTSDRSAGDCEVHAAEEQKTIDDTSVSFRETEFVPDQGVACRVEACEDPDGRDEDNILDTVYCGEASAGQGTSEEKLSDDFCKLEIPDQEVTGWVDSILEESCKEETARDPEANDDECIVESDGDSEVTEEKDVEGEESTPDNGSEMEISEDTIYGDGSIDDLSEEVTSRSIPEDDRTGDYAAEQYTGTVDDVFGQDGSKLELASEETATVQQTDQDGSIDGTRDSLKELEITTCILEEVVEGSGLARESSLSRVPTCVDDGPQVEPNINTCKSNGSSEESIAAEESCEDNNAEKFTDGTERGPGIIRCKLEASSEESGIDLDTVEDNNSACISDSAQNDLYVTNCKLENTSRESVTTQETDECDSCANVSSEAQATVEYDDSANVIQESCLDNNAEKFTDDSGRGPEITRCKLESTSEESGIDLDTVEDNKSACISDSAQNDLHVTNCKLKDTSKESVTTQETDECYSSANVSSDAQNVLDISKHILDGASNDSAAVQDDDQSDSSANVSSDAEDESGFTRSELAVIAISDDSKNESKISICKSEDVSEESVIGQEADHDESYTYVGDGAQNEYEVSTTCHSEGAQVKSDVIQELEADDNTAGAEKELEITAFESVGASLKPALAEEADGDINTTDASDSLQKDTTMQKVDASEDTHFTEETDQSFTVQIPTEFTDAKETSIDDICGAFSGMNLQGDVYFDPAESATCPRNKLIISRRRRTPEEEEYLRGFNPRAPNFLPLELDPDAEKVDLKHQMMDERKNAEEWMIDYALRRAVTNLAPARKKKVELLVQAFETVLPHDEDDKKNISPTKPVQACN</sequence>
<feature type="region of interest" description="Disordered" evidence="1">
    <location>
        <begin position="491"/>
        <end position="540"/>
    </location>
</feature>
<feature type="compositionally biased region" description="Acidic residues" evidence="1">
    <location>
        <begin position="507"/>
        <end position="520"/>
    </location>
</feature>
<evidence type="ECO:0000313" key="4">
    <source>
        <dbReference type="Proteomes" id="UP001341281"/>
    </source>
</evidence>
<feature type="compositionally biased region" description="Acidic residues" evidence="1">
    <location>
        <begin position="632"/>
        <end position="659"/>
    </location>
</feature>
<feature type="compositionally biased region" description="Basic and acidic residues" evidence="1">
    <location>
        <begin position="525"/>
        <end position="540"/>
    </location>
</feature>
<feature type="region of interest" description="Disordered" evidence="1">
    <location>
        <begin position="133"/>
        <end position="226"/>
    </location>
</feature>
<reference evidence="3 4" key="1">
    <citation type="submission" date="2024-02" db="EMBL/GenBank/DDBJ databases">
        <title>High-quality chromosome-scale genome assembly of Pensacola bahiagrass (Paspalum notatum Flugge var. saurae).</title>
        <authorList>
            <person name="Vega J.M."/>
            <person name="Podio M."/>
            <person name="Orjuela J."/>
            <person name="Siena L.A."/>
            <person name="Pessino S.C."/>
            <person name="Combes M.C."/>
            <person name="Mariac C."/>
            <person name="Albertini E."/>
            <person name="Pupilli F."/>
            <person name="Ortiz J.P.A."/>
            <person name="Leblanc O."/>
        </authorList>
    </citation>
    <scope>NUCLEOTIDE SEQUENCE [LARGE SCALE GENOMIC DNA]</scope>
    <source>
        <strain evidence="3">R1</strain>
        <tissue evidence="3">Leaf</tissue>
    </source>
</reference>
<feature type="compositionally biased region" description="Low complexity" evidence="1">
    <location>
        <begin position="204"/>
        <end position="226"/>
    </location>
</feature>
<feature type="region of interest" description="Disordered" evidence="1">
    <location>
        <begin position="74"/>
        <end position="114"/>
    </location>
</feature>
<feature type="compositionally biased region" description="Acidic residues" evidence="1">
    <location>
        <begin position="801"/>
        <end position="810"/>
    </location>
</feature>
<dbReference type="PANTHER" id="PTHR33923">
    <property type="entry name" value="CALMODULIN-BINDING PROTEIN-RELATED"/>
    <property type="match status" value="1"/>
</dbReference>
<keyword evidence="4" id="KW-1185">Reference proteome</keyword>
<dbReference type="Proteomes" id="UP001341281">
    <property type="component" value="Chromosome 10"/>
</dbReference>
<dbReference type="InterPro" id="IPR044681">
    <property type="entry name" value="PICBP-like"/>
</dbReference>
<evidence type="ECO:0000313" key="3">
    <source>
        <dbReference type="EMBL" id="WVZ98310.1"/>
    </source>
</evidence>